<dbReference type="EMBL" id="JBBWWQ010000017">
    <property type="protein sequence ID" value="KAK8923732.1"/>
    <property type="molecule type" value="Genomic_DNA"/>
</dbReference>
<proteinExistence type="predicted"/>
<dbReference type="AlphaFoldDB" id="A0AAP0B2E1"/>
<dbReference type="Proteomes" id="UP001418222">
    <property type="component" value="Unassembled WGS sequence"/>
</dbReference>
<dbReference type="InterPro" id="IPR023393">
    <property type="entry name" value="START-like_dom_sf"/>
</dbReference>
<sequence>MEDTCVFVETIVKCNLQSLAHTAENLSKSGSWAGRPPSVALPIRLRPTPAVVAGVRRPRRRGPVRRPPALPAVFGCFFFNSERTHR</sequence>
<reference evidence="1 2" key="1">
    <citation type="journal article" date="2022" name="Nat. Plants">
        <title>Genomes of leafy and leafless Platanthera orchids illuminate the evolution of mycoheterotrophy.</title>
        <authorList>
            <person name="Li M.H."/>
            <person name="Liu K.W."/>
            <person name="Li Z."/>
            <person name="Lu H.C."/>
            <person name="Ye Q.L."/>
            <person name="Zhang D."/>
            <person name="Wang J.Y."/>
            <person name="Li Y.F."/>
            <person name="Zhong Z.M."/>
            <person name="Liu X."/>
            <person name="Yu X."/>
            <person name="Liu D.K."/>
            <person name="Tu X.D."/>
            <person name="Liu B."/>
            <person name="Hao Y."/>
            <person name="Liao X.Y."/>
            <person name="Jiang Y.T."/>
            <person name="Sun W.H."/>
            <person name="Chen J."/>
            <person name="Chen Y.Q."/>
            <person name="Ai Y."/>
            <person name="Zhai J.W."/>
            <person name="Wu S.S."/>
            <person name="Zhou Z."/>
            <person name="Hsiao Y.Y."/>
            <person name="Wu W.L."/>
            <person name="Chen Y.Y."/>
            <person name="Lin Y.F."/>
            <person name="Hsu J.L."/>
            <person name="Li C.Y."/>
            <person name="Wang Z.W."/>
            <person name="Zhao X."/>
            <person name="Zhong W.Y."/>
            <person name="Ma X.K."/>
            <person name="Ma L."/>
            <person name="Huang J."/>
            <person name="Chen G.Z."/>
            <person name="Huang M.Z."/>
            <person name="Huang L."/>
            <person name="Peng D.H."/>
            <person name="Luo Y.B."/>
            <person name="Zou S.Q."/>
            <person name="Chen S.P."/>
            <person name="Lan S."/>
            <person name="Tsai W.C."/>
            <person name="Van de Peer Y."/>
            <person name="Liu Z.J."/>
        </authorList>
    </citation>
    <scope>NUCLEOTIDE SEQUENCE [LARGE SCALE GENOMIC DNA]</scope>
    <source>
        <strain evidence="1">Lor287</strain>
    </source>
</reference>
<evidence type="ECO:0000313" key="1">
    <source>
        <dbReference type="EMBL" id="KAK8923732.1"/>
    </source>
</evidence>
<dbReference type="Gene3D" id="3.30.530.20">
    <property type="match status" value="1"/>
</dbReference>
<evidence type="ECO:0000313" key="2">
    <source>
        <dbReference type="Proteomes" id="UP001418222"/>
    </source>
</evidence>
<protein>
    <submittedName>
        <fullName evidence="1">Abscisic acid receptor PYL6</fullName>
    </submittedName>
</protein>
<keyword evidence="2" id="KW-1185">Reference proteome</keyword>
<comment type="caution">
    <text evidence="1">The sequence shown here is derived from an EMBL/GenBank/DDBJ whole genome shotgun (WGS) entry which is preliminary data.</text>
</comment>
<gene>
    <name evidence="1" type="primary">PYL6</name>
    <name evidence="1" type="ORF">KSP39_PZI019567</name>
</gene>
<keyword evidence="1" id="KW-0675">Receptor</keyword>
<organism evidence="1 2">
    <name type="scientific">Platanthera zijinensis</name>
    <dbReference type="NCBI Taxonomy" id="2320716"/>
    <lineage>
        <taxon>Eukaryota</taxon>
        <taxon>Viridiplantae</taxon>
        <taxon>Streptophyta</taxon>
        <taxon>Embryophyta</taxon>
        <taxon>Tracheophyta</taxon>
        <taxon>Spermatophyta</taxon>
        <taxon>Magnoliopsida</taxon>
        <taxon>Liliopsida</taxon>
        <taxon>Asparagales</taxon>
        <taxon>Orchidaceae</taxon>
        <taxon>Orchidoideae</taxon>
        <taxon>Orchideae</taxon>
        <taxon>Orchidinae</taxon>
        <taxon>Platanthera</taxon>
    </lineage>
</organism>
<accession>A0AAP0B2E1</accession>
<name>A0AAP0B2E1_9ASPA</name>